<accession>A0A450S175</accession>
<protein>
    <submittedName>
        <fullName evidence="1">Uncharacterized protein</fullName>
    </submittedName>
</protein>
<dbReference type="EMBL" id="CAADEY010000011">
    <property type="protein sequence ID" value="VFJ45409.1"/>
    <property type="molecule type" value="Genomic_DNA"/>
</dbReference>
<gene>
    <name evidence="1" type="ORF">BECKDK2373C_GA0170839_10113</name>
</gene>
<proteinExistence type="predicted"/>
<name>A0A450S175_9GAMM</name>
<evidence type="ECO:0000313" key="1">
    <source>
        <dbReference type="EMBL" id="VFJ45409.1"/>
    </source>
</evidence>
<dbReference type="AlphaFoldDB" id="A0A450S175"/>
<organism evidence="1">
    <name type="scientific">Candidatus Kentrum sp. DK</name>
    <dbReference type="NCBI Taxonomy" id="2126562"/>
    <lineage>
        <taxon>Bacteria</taxon>
        <taxon>Pseudomonadati</taxon>
        <taxon>Pseudomonadota</taxon>
        <taxon>Gammaproteobacteria</taxon>
        <taxon>Candidatus Kentrum</taxon>
    </lineage>
</organism>
<sequence length="57" mass="6622">MTRRSSGLSNKRINCGSFLAQFILIRYELHEAHAKNIRFLSASAREPVERFTNLKEI</sequence>
<reference evidence="1" key="1">
    <citation type="submission" date="2019-02" db="EMBL/GenBank/DDBJ databases">
        <authorList>
            <person name="Gruber-Vodicka R. H."/>
            <person name="Seah K. B. B."/>
        </authorList>
    </citation>
    <scope>NUCLEOTIDE SEQUENCE</scope>
    <source>
        <strain evidence="1">BECK_DK161</strain>
    </source>
</reference>